<evidence type="ECO:0000313" key="1">
    <source>
        <dbReference type="EMBL" id="KKZ12365.1"/>
    </source>
</evidence>
<proteinExistence type="predicted"/>
<gene>
    <name evidence="1" type="ORF">TE42_04795</name>
</gene>
<dbReference type="EMBL" id="JXQG01000022">
    <property type="protein sequence ID" value="KKZ12365.1"/>
    <property type="molecule type" value="Genomic_DNA"/>
</dbReference>
<dbReference type="InterPro" id="IPR054652">
    <property type="entry name" value="T4P_EbsA-like"/>
</dbReference>
<protein>
    <submittedName>
        <fullName evidence="1">Uncharacterized protein</fullName>
    </submittedName>
</protein>
<dbReference type="AlphaFoldDB" id="A0A0G2HL97"/>
<comment type="caution">
    <text evidence="1">The sequence shown here is derived from an EMBL/GenBank/DDBJ whole genome shotgun (WGS) entry which is preliminary data.</text>
</comment>
<dbReference type="NCBIfam" id="NF045587">
    <property type="entry name" value="T4P_biogen_EbsA"/>
    <property type="match status" value="1"/>
</dbReference>
<evidence type="ECO:0000313" key="2">
    <source>
        <dbReference type="Proteomes" id="UP000035067"/>
    </source>
</evidence>
<name>A0A0G2HL97_9SYNE</name>
<organism evidence="1 2">
    <name type="scientific">Candidatus Synechococcus spongiarum SP3</name>
    <dbReference type="NCBI Taxonomy" id="1604020"/>
    <lineage>
        <taxon>Bacteria</taxon>
        <taxon>Bacillati</taxon>
        <taxon>Cyanobacteriota</taxon>
        <taxon>Cyanophyceae</taxon>
        <taxon>Synechococcales</taxon>
        <taxon>Synechococcaceae</taxon>
        <taxon>Synechococcus</taxon>
    </lineage>
</organism>
<sequence length="129" mass="14299">METSTHHHGSQSRKQLPLFGPYCAAAPGSSHFRDAMAMFSRGQLTGARQIQDGEPIAFSLRWQPGQLPTDPCPCTLTIDPIPGACYRFSVPSYQVVLWLLEVCRSRAHHPNGEQAADMPQAFWTQLFSA</sequence>
<reference evidence="1 2" key="1">
    <citation type="submission" date="2015-01" db="EMBL/GenBank/DDBJ databases">
        <title>Lifestyle Evolution in Cyanobacterial Symbionts of Sponges.</title>
        <authorList>
            <person name="Burgsdorf I."/>
            <person name="Slaby B.M."/>
            <person name="Handley K.M."/>
            <person name="Haber M."/>
            <person name="Blom J."/>
            <person name="Marshall C.W."/>
            <person name="Gilbert J.A."/>
            <person name="Hentschel U."/>
            <person name="Steindler L."/>
        </authorList>
    </citation>
    <scope>NUCLEOTIDE SEQUENCE [LARGE SCALE GENOMIC DNA]</scope>
    <source>
        <strain evidence="1">SP3</strain>
    </source>
</reference>
<dbReference type="Proteomes" id="UP000035067">
    <property type="component" value="Unassembled WGS sequence"/>
</dbReference>
<accession>A0A0G2HL97</accession>
<dbReference type="PATRIC" id="fig|1604020.3.peg.395"/>